<evidence type="ECO:0000256" key="2">
    <source>
        <dbReference type="SAM" id="Phobius"/>
    </source>
</evidence>
<feature type="compositionally biased region" description="Polar residues" evidence="1">
    <location>
        <begin position="95"/>
        <end position="105"/>
    </location>
</feature>
<dbReference type="EMBL" id="KY860567">
    <property type="protein sequence ID" value="ATE47175.1"/>
    <property type="molecule type" value="Genomic_DNA"/>
</dbReference>
<reference evidence="3" key="1">
    <citation type="journal article" date="2017" name="Antimicrob. Agents Chemother.">
        <title>Characterization of carbapenemase-producing Pseudomonas aeruginosa isolated in Czech hospitals, during 2015.</title>
        <authorList>
            <person name="Papagiannitsis C.C."/>
            <person name="Hrabak J."/>
        </authorList>
    </citation>
    <scope>NUCLEOTIDE SEQUENCE</scope>
    <source>
        <strain evidence="4">30351cz</strain>
        <strain evidence="3">31360cz</strain>
    </source>
</reference>
<sequence>MKTDRDDAPDYLRSKKKPGPWRVAAILSVGSAIAWTVITLFAKPIVIDVDQLKQAIHIDGKPLLGQPPAPQSNNESEENVKLRSAPVAPPKHQHTYQSSNPPQSHASIHWTEEEKSRAIVSAQNVFNDRNYTPQKPANIYTPSAIHRVVTGPQKTQQHQANWVSHDKTSKWIKSWNGGTNYLAEWLSVNNYIDSPTVCANHRRGSIDYRECRKAAKQHFHEQCRIWRARYDNDRKARSDRMKTRYCTAASSFNPMG</sequence>
<evidence type="ECO:0000256" key="1">
    <source>
        <dbReference type="SAM" id="MobiDB-lite"/>
    </source>
</evidence>
<accession>A0A290YMG6</accession>
<organism evidence="3">
    <name type="scientific">Pseudomonas aeruginosa</name>
    <dbReference type="NCBI Taxonomy" id="287"/>
    <lineage>
        <taxon>Bacteria</taxon>
        <taxon>Pseudomonadati</taxon>
        <taxon>Pseudomonadota</taxon>
        <taxon>Gammaproteobacteria</taxon>
        <taxon>Pseudomonadales</taxon>
        <taxon>Pseudomonadaceae</taxon>
        <taxon>Pseudomonas</taxon>
    </lineage>
</organism>
<dbReference type="EMBL" id="KY860566">
    <property type="protein sequence ID" value="ATE47111.1"/>
    <property type="molecule type" value="Genomic_DNA"/>
</dbReference>
<dbReference type="AlphaFoldDB" id="A0A290YMG6"/>
<evidence type="ECO:0000313" key="4">
    <source>
        <dbReference type="EMBL" id="ATE47175.1"/>
    </source>
</evidence>
<keyword evidence="2" id="KW-0812">Transmembrane</keyword>
<protein>
    <submittedName>
        <fullName evidence="3">Uncharacterized protein</fullName>
    </submittedName>
</protein>
<proteinExistence type="predicted"/>
<feature type="region of interest" description="Disordered" evidence="1">
    <location>
        <begin position="63"/>
        <end position="105"/>
    </location>
</feature>
<keyword evidence="2" id="KW-1133">Transmembrane helix</keyword>
<evidence type="ECO:0000313" key="3">
    <source>
        <dbReference type="EMBL" id="ATE47111.1"/>
    </source>
</evidence>
<name>A0A290YMG6_PSEAI</name>
<feature type="transmembrane region" description="Helical" evidence="2">
    <location>
        <begin position="21"/>
        <end position="42"/>
    </location>
</feature>
<keyword evidence="2" id="KW-0472">Membrane</keyword>
<dbReference type="RefSeq" id="WP_071534860.1">
    <property type="nucleotide sequence ID" value="NZ_AP014651.1"/>
</dbReference>